<feature type="compositionally biased region" description="Basic residues" evidence="1">
    <location>
        <begin position="74"/>
        <end position="84"/>
    </location>
</feature>
<protein>
    <submittedName>
        <fullName evidence="2">7013de21-efad-4c61-ab24-ec9b05b8291f</fullName>
    </submittedName>
</protein>
<organism evidence="2 3">
    <name type="scientific">Thermothielavioides terrestris</name>
    <dbReference type="NCBI Taxonomy" id="2587410"/>
    <lineage>
        <taxon>Eukaryota</taxon>
        <taxon>Fungi</taxon>
        <taxon>Dikarya</taxon>
        <taxon>Ascomycota</taxon>
        <taxon>Pezizomycotina</taxon>
        <taxon>Sordariomycetes</taxon>
        <taxon>Sordariomycetidae</taxon>
        <taxon>Sordariales</taxon>
        <taxon>Chaetomiaceae</taxon>
        <taxon>Thermothielavioides</taxon>
    </lineage>
</organism>
<feature type="region of interest" description="Disordered" evidence="1">
    <location>
        <begin position="234"/>
        <end position="477"/>
    </location>
</feature>
<evidence type="ECO:0000256" key="1">
    <source>
        <dbReference type="SAM" id="MobiDB-lite"/>
    </source>
</evidence>
<name>A0A446BJ43_9PEZI</name>
<accession>A0A446BJ43</accession>
<gene>
    <name evidence="2" type="ORF">TT172_LOCUS4927</name>
</gene>
<evidence type="ECO:0000313" key="2">
    <source>
        <dbReference type="EMBL" id="SPQ22508.1"/>
    </source>
</evidence>
<feature type="compositionally biased region" description="Basic and acidic residues" evidence="1">
    <location>
        <begin position="92"/>
        <end position="107"/>
    </location>
</feature>
<feature type="compositionally biased region" description="Pro residues" evidence="1">
    <location>
        <begin position="257"/>
        <end position="287"/>
    </location>
</feature>
<sequence length="477" mass="51983">MEEMSKSRRSSETTSADEKGTAHKKGNKDGEKSSGDTVASKKTANKQKKAETEEDTDTSAVETSTESESEPAKQGKRKNKKKRNASSGAEPDSPKNDKQKNKNDSNEKTGGNESKMNGKDESESKKGGRNSSGNNAKEQGTESKKIDTADEKRLESEQHPHLIMPVRERSLRMEHVVEDPARDAPPNAYFDSDRNICRVYHGPYWGYPYGQPHPSGDPPVPPYRAPPVPPYPASGWVPVPDAQAMPGRRSSGEQLPPGFPPPVRPHPAYPPWPAQPYGPFPPGPPPYGSTAHPPMMGVSGIPGSPTTEKLRRDGFSLSPLMGTSRLDHWERDHSKSGHQKYQPFKSAKGSGVHWSTPERKWEKMSSAKGKNGSAPGSNNNNNNNNNGTGSNTGGQKQDNTNNNQDNSNDNSNWGAQDGNNNDNNNNWQGGDTAEPQPSSPNIHPTSTVSMPGSWKNSPPHQSSDWRDFTAAQGTQNW</sequence>
<dbReference type="EMBL" id="OUUZ01000009">
    <property type="protein sequence ID" value="SPQ22508.1"/>
    <property type="molecule type" value="Genomic_DNA"/>
</dbReference>
<feature type="compositionally biased region" description="Polar residues" evidence="1">
    <location>
        <begin position="435"/>
        <end position="462"/>
    </location>
</feature>
<dbReference type="AlphaFoldDB" id="A0A446BJ43"/>
<evidence type="ECO:0000313" key="3">
    <source>
        <dbReference type="Proteomes" id="UP000289323"/>
    </source>
</evidence>
<feature type="compositionally biased region" description="Polar residues" evidence="1">
    <location>
        <begin position="129"/>
        <end position="138"/>
    </location>
</feature>
<feature type="compositionally biased region" description="Low complexity" evidence="1">
    <location>
        <begin position="376"/>
        <end position="431"/>
    </location>
</feature>
<dbReference type="Proteomes" id="UP000289323">
    <property type="component" value="Unassembled WGS sequence"/>
</dbReference>
<feature type="compositionally biased region" description="Basic and acidic residues" evidence="1">
    <location>
        <begin position="325"/>
        <end position="335"/>
    </location>
</feature>
<feature type="compositionally biased region" description="Basic and acidic residues" evidence="1">
    <location>
        <begin position="116"/>
        <end position="126"/>
    </location>
</feature>
<feature type="compositionally biased region" description="Basic and acidic residues" evidence="1">
    <location>
        <begin position="139"/>
        <end position="168"/>
    </location>
</feature>
<proteinExistence type="predicted"/>
<feature type="compositionally biased region" description="Basic and acidic residues" evidence="1">
    <location>
        <begin position="356"/>
        <end position="365"/>
    </location>
</feature>
<feature type="region of interest" description="Disordered" evidence="1">
    <location>
        <begin position="1"/>
        <end position="168"/>
    </location>
</feature>
<reference evidence="2 3" key="1">
    <citation type="submission" date="2018-04" db="EMBL/GenBank/DDBJ databases">
        <authorList>
            <person name="Huttner S."/>
            <person name="Dainat J."/>
        </authorList>
    </citation>
    <scope>NUCLEOTIDE SEQUENCE [LARGE SCALE GENOMIC DNA]</scope>
</reference>
<feature type="compositionally biased region" description="Basic and acidic residues" evidence="1">
    <location>
        <begin position="1"/>
        <end position="34"/>
    </location>
</feature>